<evidence type="ECO:0000313" key="2">
    <source>
        <dbReference type="Proteomes" id="UP000825123"/>
    </source>
</evidence>
<sequence length="61" mass="7119">MKIIQESIYKLKRSYGLPIRKKRDTVPATNLQELLQDKGSGTDYLNNILNPVIVFVFTHYH</sequence>
<evidence type="ECO:0000313" key="1">
    <source>
        <dbReference type="EMBL" id="BCU71504.1"/>
    </source>
</evidence>
<protein>
    <submittedName>
        <fullName evidence="1">Uncharacterized protein</fullName>
    </submittedName>
</protein>
<organism evidence="1 2">
    <name type="scientific">Stygiolobus caldivivus</name>
    <dbReference type="NCBI Taxonomy" id="2824673"/>
    <lineage>
        <taxon>Archaea</taxon>
        <taxon>Thermoproteota</taxon>
        <taxon>Thermoprotei</taxon>
        <taxon>Sulfolobales</taxon>
        <taxon>Sulfolobaceae</taxon>
        <taxon>Stygiolobus</taxon>
    </lineage>
</organism>
<dbReference type="AlphaFoldDB" id="A0A8D5ZJE7"/>
<dbReference type="KEGG" id="csty:KN1_28010"/>
<gene>
    <name evidence="1" type="ORF">KN1_28010</name>
</gene>
<name>A0A8D5ZJE7_9CREN</name>
<dbReference type="Proteomes" id="UP000825123">
    <property type="component" value="Chromosome"/>
</dbReference>
<proteinExistence type="predicted"/>
<reference evidence="1 2" key="1">
    <citation type="submission" date="2021-04" db="EMBL/GenBank/DDBJ databases">
        <title>Complete genome sequence of Stygiolobus sp. KN-1.</title>
        <authorList>
            <person name="Nakamura K."/>
            <person name="Sakai H."/>
            <person name="Kurosawa N."/>
        </authorList>
    </citation>
    <scope>NUCLEOTIDE SEQUENCE [LARGE SCALE GENOMIC DNA]</scope>
    <source>
        <strain evidence="1 2">KN-1</strain>
    </source>
</reference>
<accession>A0A8D5ZJE7</accession>
<dbReference type="EMBL" id="AP024597">
    <property type="protein sequence ID" value="BCU71504.1"/>
    <property type="molecule type" value="Genomic_DNA"/>
</dbReference>
<keyword evidence="2" id="KW-1185">Reference proteome</keyword>